<feature type="chain" id="PRO_5047286510" description="Rhamnogalacturonate lyase" evidence="1">
    <location>
        <begin position="27"/>
        <end position="284"/>
    </location>
</feature>
<dbReference type="InterPro" id="IPR011013">
    <property type="entry name" value="Gal_mutarotase_sf_dom"/>
</dbReference>
<protein>
    <recommendedName>
        <fullName evidence="4">Rhamnogalacturonate lyase</fullName>
    </recommendedName>
</protein>
<name>A0ABR3SPR1_9PEZI</name>
<keyword evidence="3" id="KW-1185">Reference proteome</keyword>
<feature type="signal peptide" evidence="1">
    <location>
        <begin position="1"/>
        <end position="26"/>
    </location>
</feature>
<gene>
    <name evidence="2" type="ORF">SLS56_006850</name>
</gene>
<evidence type="ECO:0000313" key="3">
    <source>
        <dbReference type="Proteomes" id="UP001521116"/>
    </source>
</evidence>
<evidence type="ECO:0008006" key="4">
    <source>
        <dbReference type="Google" id="ProtNLM"/>
    </source>
</evidence>
<comment type="caution">
    <text evidence="2">The sequence shown here is derived from an EMBL/GenBank/DDBJ whole genome shotgun (WGS) entry which is preliminary data.</text>
</comment>
<dbReference type="EMBL" id="JAJVDC020000082">
    <property type="protein sequence ID" value="KAL1626446.1"/>
    <property type="molecule type" value="Genomic_DNA"/>
</dbReference>
<evidence type="ECO:0000313" key="2">
    <source>
        <dbReference type="EMBL" id="KAL1626446.1"/>
    </source>
</evidence>
<keyword evidence="1" id="KW-0732">Signal</keyword>
<organism evidence="2 3">
    <name type="scientific">Neofusicoccum ribis</name>
    <dbReference type="NCBI Taxonomy" id="45134"/>
    <lineage>
        <taxon>Eukaryota</taxon>
        <taxon>Fungi</taxon>
        <taxon>Dikarya</taxon>
        <taxon>Ascomycota</taxon>
        <taxon>Pezizomycotina</taxon>
        <taxon>Dothideomycetes</taxon>
        <taxon>Dothideomycetes incertae sedis</taxon>
        <taxon>Botryosphaeriales</taxon>
        <taxon>Botryosphaeriaceae</taxon>
        <taxon>Neofusicoccum</taxon>
    </lineage>
</organism>
<dbReference type="CDD" id="cd10320">
    <property type="entry name" value="RGL4_N"/>
    <property type="match status" value="1"/>
</dbReference>
<accession>A0ABR3SPR1</accession>
<reference evidence="2 3" key="1">
    <citation type="submission" date="2024-02" db="EMBL/GenBank/DDBJ databases">
        <title>De novo assembly and annotation of 12 fungi associated with fruit tree decline syndrome in Ontario, Canada.</title>
        <authorList>
            <person name="Sulman M."/>
            <person name="Ellouze W."/>
            <person name="Ilyukhin E."/>
        </authorList>
    </citation>
    <scope>NUCLEOTIDE SEQUENCE [LARGE SCALE GENOMIC DNA]</scope>
    <source>
        <strain evidence="2 3">M1-105</strain>
    </source>
</reference>
<sequence>MATLGLLRALSSLLLALLVFSHDVLAALNVNETSTNIIIENDRLYLALDKSKGVIVDLALDEQDLLGPVSGSTGIGPYLDCYCTPSGFYTPGSIAPQYQIFQDVDSAGVPYAGVVMGETYPATGQVLEFYYFVREGETGIHTFSRLTYFNETTPFLRNLQEFRTLFRPNTALWTHLSTNEKTYAPLPSKDAVANEVVVQDATWYLGNTPEDQYVQQWADYFTKYTFQAQWRDHRVHGMYSDGSTSTTNATFGVWMVMNTVDTYFNGPKNSDLTVDGIVYNYIGN</sequence>
<proteinExistence type="predicted"/>
<dbReference type="SUPFAM" id="SSF74650">
    <property type="entry name" value="Galactose mutarotase-like"/>
    <property type="match status" value="1"/>
</dbReference>
<evidence type="ECO:0000256" key="1">
    <source>
        <dbReference type="SAM" id="SignalP"/>
    </source>
</evidence>
<dbReference type="Proteomes" id="UP001521116">
    <property type="component" value="Unassembled WGS sequence"/>
</dbReference>
<dbReference type="InterPro" id="IPR014718">
    <property type="entry name" value="GH-type_carb-bd"/>
</dbReference>
<dbReference type="Gene3D" id="2.70.98.10">
    <property type="match status" value="1"/>
</dbReference>